<dbReference type="AlphaFoldDB" id="A0AAV4V5Z7"/>
<evidence type="ECO:0000256" key="1">
    <source>
        <dbReference type="SAM" id="MobiDB-lite"/>
    </source>
</evidence>
<evidence type="ECO:0000313" key="3">
    <source>
        <dbReference type="Proteomes" id="UP001054837"/>
    </source>
</evidence>
<feature type="region of interest" description="Disordered" evidence="1">
    <location>
        <begin position="1"/>
        <end position="23"/>
    </location>
</feature>
<gene>
    <name evidence="2" type="ORF">CDAR_437261</name>
</gene>
<organism evidence="2 3">
    <name type="scientific">Caerostris darwini</name>
    <dbReference type="NCBI Taxonomy" id="1538125"/>
    <lineage>
        <taxon>Eukaryota</taxon>
        <taxon>Metazoa</taxon>
        <taxon>Ecdysozoa</taxon>
        <taxon>Arthropoda</taxon>
        <taxon>Chelicerata</taxon>
        <taxon>Arachnida</taxon>
        <taxon>Araneae</taxon>
        <taxon>Araneomorphae</taxon>
        <taxon>Entelegynae</taxon>
        <taxon>Araneoidea</taxon>
        <taxon>Araneidae</taxon>
        <taxon>Caerostris</taxon>
    </lineage>
</organism>
<reference evidence="2 3" key="1">
    <citation type="submission" date="2021-06" db="EMBL/GenBank/DDBJ databases">
        <title>Caerostris darwini draft genome.</title>
        <authorList>
            <person name="Kono N."/>
            <person name="Arakawa K."/>
        </authorList>
    </citation>
    <scope>NUCLEOTIDE SEQUENCE [LARGE SCALE GENOMIC DNA]</scope>
</reference>
<dbReference type="Proteomes" id="UP001054837">
    <property type="component" value="Unassembled WGS sequence"/>
</dbReference>
<dbReference type="EMBL" id="BPLQ01012397">
    <property type="protein sequence ID" value="GIY65163.1"/>
    <property type="molecule type" value="Genomic_DNA"/>
</dbReference>
<evidence type="ECO:0000313" key="2">
    <source>
        <dbReference type="EMBL" id="GIY65163.1"/>
    </source>
</evidence>
<sequence length="297" mass="33880">MANESTLDVSTIQGNETPFDNEQTTESNINAITFYNCIVNLTDSRDLKKEIKIAFRENAANLLKIISAQNNKIAQLEGRIFELEKYKEEESETRKKSLINETIAMAKPSFATVTKAMASKEPKAQKQIRPVTKQKFITSIKPVEKEVDSLTTKKAVQRAIDVRTMNIAIKNVRSINNGGILIETVTEKDLDKLISEFKAKDALKTSYNIAKTVARKPHITCFEVSPDTGEDQFVEGLRKNFNDSNESLEEDFSIKHHYQTKRGVNWIVEVNPHIFERVIKTKKLNHRMGKDLIQRVH</sequence>
<protein>
    <submittedName>
        <fullName evidence="2">Uncharacterized protein</fullName>
    </submittedName>
</protein>
<comment type="caution">
    <text evidence="2">The sequence shown here is derived from an EMBL/GenBank/DDBJ whole genome shotgun (WGS) entry which is preliminary data.</text>
</comment>
<name>A0AAV4V5Z7_9ARAC</name>
<keyword evidence="3" id="KW-1185">Reference proteome</keyword>
<proteinExistence type="predicted"/>
<accession>A0AAV4V5Z7</accession>